<gene>
    <name evidence="2" type="ORF">FLO80_16705</name>
</gene>
<accession>A0A5A9Z4Z8</accession>
<keyword evidence="1" id="KW-0472">Membrane</keyword>
<keyword evidence="3" id="KW-1185">Reference proteome</keyword>
<protein>
    <recommendedName>
        <fullName evidence="4">Pilus assembly protein</fullName>
    </recommendedName>
</protein>
<dbReference type="EMBL" id="VINQ01000015">
    <property type="protein sequence ID" value="KAA0912266.1"/>
    <property type="molecule type" value="Genomic_DNA"/>
</dbReference>
<sequence>MVGSFKDFAKSRFTDEAGAVTVEWVVLTSAVVALAAGISGVLIGEGDSSVINVLKDLLANALEQGVNAASD</sequence>
<evidence type="ECO:0008006" key="4">
    <source>
        <dbReference type="Google" id="ProtNLM"/>
    </source>
</evidence>
<dbReference type="AlphaFoldDB" id="A0A5A9Z4Z8"/>
<reference evidence="2 3" key="1">
    <citation type="submission" date="2019-07" db="EMBL/GenBank/DDBJ databases">
        <title>Aquicoccus porphyridii gen. nov., sp. nov., isolated from a small marine red alga, Porphyridium marinum.</title>
        <authorList>
            <person name="Liu L."/>
        </authorList>
    </citation>
    <scope>NUCLEOTIDE SEQUENCE [LARGE SCALE GENOMIC DNA]</scope>
    <source>
        <strain evidence="2 3">L1 8-17</strain>
    </source>
</reference>
<feature type="transmembrane region" description="Helical" evidence="1">
    <location>
        <begin position="24"/>
        <end position="44"/>
    </location>
</feature>
<comment type="caution">
    <text evidence="2">The sequence shown here is derived from an EMBL/GenBank/DDBJ whole genome shotgun (WGS) entry which is preliminary data.</text>
</comment>
<keyword evidence="1" id="KW-0812">Transmembrane</keyword>
<name>A0A5A9Z4Z8_9RHOB</name>
<keyword evidence="1" id="KW-1133">Transmembrane helix</keyword>
<evidence type="ECO:0000256" key="1">
    <source>
        <dbReference type="SAM" id="Phobius"/>
    </source>
</evidence>
<proteinExistence type="predicted"/>
<evidence type="ECO:0000313" key="2">
    <source>
        <dbReference type="EMBL" id="KAA0912266.1"/>
    </source>
</evidence>
<organism evidence="2 3">
    <name type="scientific">Aquicoccus porphyridii</name>
    <dbReference type="NCBI Taxonomy" id="1852029"/>
    <lineage>
        <taxon>Bacteria</taxon>
        <taxon>Pseudomonadati</taxon>
        <taxon>Pseudomonadota</taxon>
        <taxon>Alphaproteobacteria</taxon>
        <taxon>Rhodobacterales</taxon>
        <taxon>Paracoccaceae</taxon>
        <taxon>Aquicoccus</taxon>
    </lineage>
</organism>
<evidence type="ECO:0000313" key="3">
    <source>
        <dbReference type="Proteomes" id="UP000325291"/>
    </source>
</evidence>
<dbReference type="Proteomes" id="UP000325291">
    <property type="component" value="Unassembled WGS sequence"/>
</dbReference>